<dbReference type="InterPro" id="IPR001451">
    <property type="entry name" value="Hexapep"/>
</dbReference>
<dbReference type="PANTHER" id="PTHR13061">
    <property type="entry name" value="DYNACTIN SUBUNIT P25"/>
    <property type="match status" value="1"/>
</dbReference>
<accession>A0A2T6C847</accession>
<dbReference type="Proteomes" id="UP000244092">
    <property type="component" value="Unassembled WGS sequence"/>
</dbReference>
<dbReference type="InterPro" id="IPR050484">
    <property type="entry name" value="Transf_Hexapept/Carb_Anhydrase"/>
</dbReference>
<name>A0A2T6C847_9RHOB</name>
<dbReference type="EMBL" id="QBKU01000016">
    <property type="protein sequence ID" value="PTX64489.1"/>
    <property type="molecule type" value="Genomic_DNA"/>
</dbReference>
<dbReference type="PANTHER" id="PTHR13061:SF29">
    <property type="entry name" value="GAMMA CARBONIC ANHYDRASE-LIKE 1, MITOCHONDRIAL-RELATED"/>
    <property type="match status" value="1"/>
</dbReference>
<gene>
    <name evidence="1" type="ORF">C8N31_11646</name>
</gene>
<dbReference type="InterPro" id="IPR047324">
    <property type="entry name" value="LbH_gamma_CA-like"/>
</dbReference>
<comment type="caution">
    <text evidence="1">The sequence shown here is derived from an EMBL/GenBank/DDBJ whole genome shotgun (WGS) entry which is preliminary data.</text>
</comment>
<sequence length="199" mass="21023">MALTCVTPMATSCAFSSLADLQPHIGPHVILNDPAFVHGTAQLYGKVTIGPGASVWPYVVTRAEMHEIIIGPRTNIQDHVMIHVGTATGTIVGEDCSITHRAVLHGCEIGDRVLIGIGATIMDGAKIGSNSIVAGHSIVTEGSEFPDNSIIAGSPAKLIKTRDNSAANLMNARFYHLNALNYAKGIDRLSPEDLKALHP</sequence>
<evidence type="ECO:0000313" key="2">
    <source>
        <dbReference type="Proteomes" id="UP000244092"/>
    </source>
</evidence>
<dbReference type="GO" id="GO:0016740">
    <property type="term" value="F:transferase activity"/>
    <property type="evidence" value="ECO:0007669"/>
    <property type="project" value="UniProtKB-KW"/>
</dbReference>
<organism evidence="1 2">
    <name type="scientific">Sulfitobacter mediterraneus</name>
    <dbReference type="NCBI Taxonomy" id="83219"/>
    <lineage>
        <taxon>Bacteria</taxon>
        <taxon>Pseudomonadati</taxon>
        <taxon>Pseudomonadota</taxon>
        <taxon>Alphaproteobacteria</taxon>
        <taxon>Rhodobacterales</taxon>
        <taxon>Roseobacteraceae</taxon>
        <taxon>Sulfitobacter</taxon>
    </lineage>
</organism>
<dbReference type="Gene3D" id="2.160.10.10">
    <property type="entry name" value="Hexapeptide repeat proteins"/>
    <property type="match status" value="1"/>
</dbReference>
<dbReference type="SUPFAM" id="SSF51161">
    <property type="entry name" value="Trimeric LpxA-like enzymes"/>
    <property type="match status" value="1"/>
</dbReference>
<dbReference type="InterPro" id="IPR011004">
    <property type="entry name" value="Trimer_LpxA-like_sf"/>
</dbReference>
<evidence type="ECO:0000313" key="1">
    <source>
        <dbReference type="EMBL" id="PTX64489.1"/>
    </source>
</evidence>
<proteinExistence type="predicted"/>
<keyword evidence="1" id="KW-0808">Transferase</keyword>
<dbReference type="AlphaFoldDB" id="A0A2T6C847"/>
<dbReference type="CDD" id="cd04645">
    <property type="entry name" value="LbH_gamma_CA_like"/>
    <property type="match status" value="1"/>
</dbReference>
<reference evidence="1 2" key="1">
    <citation type="submission" date="2018-04" db="EMBL/GenBank/DDBJ databases">
        <title>Genomic Encyclopedia of Archaeal and Bacterial Type Strains, Phase II (KMG-II): from individual species to whole genera.</title>
        <authorList>
            <person name="Goeker M."/>
        </authorList>
    </citation>
    <scope>NUCLEOTIDE SEQUENCE [LARGE SCALE GENOMIC DNA]</scope>
    <source>
        <strain evidence="1 2">DSM 12244</strain>
    </source>
</reference>
<protein>
    <submittedName>
        <fullName evidence="1">Carbonic anhydrase/acetyltransferase-like protein (Isoleucine patch superfamily)</fullName>
    </submittedName>
</protein>
<dbReference type="Pfam" id="PF00132">
    <property type="entry name" value="Hexapep"/>
    <property type="match status" value="1"/>
</dbReference>